<keyword evidence="2" id="KW-1185">Reference proteome</keyword>
<name>V7B3R8_PHAVU</name>
<dbReference type="Gramene" id="ESW12185">
    <property type="protein sequence ID" value="ESW12185"/>
    <property type="gene ID" value="PHAVU_008G091700g"/>
</dbReference>
<evidence type="ECO:0000313" key="1">
    <source>
        <dbReference type="EMBL" id="ESW12185.1"/>
    </source>
</evidence>
<dbReference type="EMBL" id="CM002295">
    <property type="protein sequence ID" value="ESW12185.1"/>
    <property type="molecule type" value="Genomic_DNA"/>
</dbReference>
<protein>
    <submittedName>
        <fullName evidence="1">Uncharacterized protein</fullName>
    </submittedName>
</protein>
<reference evidence="2" key="1">
    <citation type="journal article" date="2014" name="Nat. Genet.">
        <title>A reference genome for common bean and genome-wide analysis of dual domestications.</title>
        <authorList>
            <person name="Schmutz J."/>
            <person name="McClean P.E."/>
            <person name="Mamidi S."/>
            <person name="Wu G.A."/>
            <person name="Cannon S.B."/>
            <person name="Grimwood J."/>
            <person name="Jenkins J."/>
            <person name="Shu S."/>
            <person name="Song Q."/>
            <person name="Chavarro C."/>
            <person name="Torres-Torres M."/>
            <person name="Geffroy V."/>
            <person name="Moghaddam S.M."/>
            <person name="Gao D."/>
            <person name="Abernathy B."/>
            <person name="Barry K."/>
            <person name="Blair M."/>
            <person name="Brick M.A."/>
            <person name="Chovatia M."/>
            <person name="Gepts P."/>
            <person name="Goodstein D.M."/>
            <person name="Gonzales M."/>
            <person name="Hellsten U."/>
            <person name="Hyten D.L."/>
            <person name="Jia G."/>
            <person name="Kelly J.D."/>
            <person name="Kudrna D."/>
            <person name="Lee R."/>
            <person name="Richard M.M."/>
            <person name="Miklas P.N."/>
            <person name="Osorno J.M."/>
            <person name="Rodrigues J."/>
            <person name="Thareau V."/>
            <person name="Urrea C.A."/>
            <person name="Wang M."/>
            <person name="Yu Y."/>
            <person name="Zhang M."/>
            <person name="Wing R.A."/>
            <person name="Cregan P.B."/>
            <person name="Rokhsar D.S."/>
            <person name="Jackson S.A."/>
        </authorList>
    </citation>
    <scope>NUCLEOTIDE SEQUENCE [LARGE SCALE GENOMIC DNA]</scope>
    <source>
        <strain evidence="2">cv. G19833</strain>
    </source>
</reference>
<evidence type="ECO:0000313" key="2">
    <source>
        <dbReference type="Proteomes" id="UP000000226"/>
    </source>
</evidence>
<dbReference type="AlphaFoldDB" id="V7B3R8"/>
<proteinExistence type="predicted"/>
<dbReference type="Proteomes" id="UP000000226">
    <property type="component" value="Chromosome 8"/>
</dbReference>
<sequence>MKFLVEETQNSREVQPLGLFTIFLDDLWWDDGKFRKLHIPCPYVFTSCKHAHNDFAMYNIIVYILE</sequence>
<accession>V7B3R8</accession>
<gene>
    <name evidence="1" type="ORF">PHAVU_008G091700g</name>
</gene>
<organism evidence="1 2">
    <name type="scientific">Phaseolus vulgaris</name>
    <name type="common">Kidney bean</name>
    <name type="synonym">French bean</name>
    <dbReference type="NCBI Taxonomy" id="3885"/>
    <lineage>
        <taxon>Eukaryota</taxon>
        <taxon>Viridiplantae</taxon>
        <taxon>Streptophyta</taxon>
        <taxon>Embryophyta</taxon>
        <taxon>Tracheophyta</taxon>
        <taxon>Spermatophyta</taxon>
        <taxon>Magnoliopsida</taxon>
        <taxon>eudicotyledons</taxon>
        <taxon>Gunneridae</taxon>
        <taxon>Pentapetalae</taxon>
        <taxon>rosids</taxon>
        <taxon>fabids</taxon>
        <taxon>Fabales</taxon>
        <taxon>Fabaceae</taxon>
        <taxon>Papilionoideae</taxon>
        <taxon>50 kb inversion clade</taxon>
        <taxon>NPAAA clade</taxon>
        <taxon>indigoferoid/millettioid clade</taxon>
        <taxon>Phaseoleae</taxon>
        <taxon>Phaseolus</taxon>
    </lineage>
</organism>
<dbReference type="STRING" id="3885.V7B3R8"/>